<comment type="catalytic activity">
    <reaction evidence="6">
        <text>cytidine(1402) in 16S rRNA + S-adenosyl-L-methionine = 2'-O-methylcytidine(1402) in 16S rRNA + S-adenosyl-L-homocysteine + H(+)</text>
        <dbReference type="Rhea" id="RHEA:42924"/>
        <dbReference type="Rhea" id="RHEA-COMP:10285"/>
        <dbReference type="Rhea" id="RHEA-COMP:10286"/>
        <dbReference type="ChEBI" id="CHEBI:15378"/>
        <dbReference type="ChEBI" id="CHEBI:57856"/>
        <dbReference type="ChEBI" id="CHEBI:59789"/>
        <dbReference type="ChEBI" id="CHEBI:74495"/>
        <dbReference type="ChEBI" id="CHEBI:82748"/>
        <dbReference type="EC" id="2.1.1.198"/>
    </reaction>
</comment>
<dbReference type="InterPro" id="IPR000878">
    <property type="entry name" value="4pyrrol_Mease"/>
</dbReference>
<name>A0A096AHY1_9FIRM</name>
<dbReference type="GO" id="GO:0070677">
    <property type="term" value="F:rRNA (cytosine-2'-O-)-methyltransferase activity"/>
    <property type="evidence" value="ECO:0007669"/>
    <property type="project" value="UniProtKB-UniRule"/>
</dbReference>
<dbReference type="PIRSF" id="PIRSF005917">
    <property type="entry name" value="MTase_YraL"/>
    <property type="match status" value="1"/>
</dbReference>
<evidence type="ECO:0000256" key="6">
    <source>
        <dbReference type="HAMAP-Rule" id="MF_01877"/>
    </source>
</evidence>
<dbReference type="InterPro" id="IPR035996">
    <property type="entry name" value="4pyrrol_Methylase_sf"/>
</dbReference>
<dbReference type="EC" id="2.1.1.198" evidence="6"/>
<dbReference type="eggNOG" id="COG0313">
    <property type="taxonomic scope" value="Bacteria"/>
</dbReference>
<dbReference type="NCBIfam" id="TIGR00096">
    <property type="entry name" value="16S rRNA (cytidine(1402)-2'-O)-methyltransferase"/>
    <property type="match status" value="1"/>
</dbReference>
<keyword evidence="9" id="KW-1185">Reference proteome</keyword>
<proteinExistence type="inferred from homology"/>
<comment type="similarity">
    <text evidence="6">Belongs to the methyltransferase superfamily. RsmI family.</text>
</comment>
<dbReference type="Pfam" id="PF00590">
    <property type="entry name" value="TP_methylase"/>
    <property type="match status" value="1"/>
</dbReference>
<dbReference type="EMBL" id="JRNT01000029">
    <property type="protein sequence ID" value="KGF46718.1"/>
    <property type="molecule type" value="Genomic_DNA"/>
</dbReference>
<dbReference type="SUPFAM" id="SSF53790">
    <property type="entry name" value="Tetrapyrrole methylase"/>
    <property type="match status" value="1"/>
</dbReference>
<reference evidence="8 9" key="1">
    <citation type="submission" date="2014-07" db="EMBL/GenBank/DDBJ databases">
        <authorList>
            <person name="McCorrison J."/>
            <person name="Sanka R."/>
            <person name="Torralba M."/>
            <person name="Gillis M."/>
            <person name="Haft D.H."/>
            <person name="Methe B."/>
            <person name="Sutton G."/>
            <person name="Nelson K.E."/>
        </authorList>
    </citation>
    <scope>NUCLEOTIDE SEQUENCE [LARGE SCALE GENOMIC DNA]</scope>
    <source>
        <strain evidence="8 9">DNF00314</strain>
    </source>
</reference>
<dbReference type="FunFam" id="3.40.1010.10:FF:000002">
    <property type="entry name" value="Ribosomal RNA small subunit methyltransferase I"/>
    <property type="match status" value="1"/>
</dbReference>
<keyword evidence="4 6" id="KW-0808">Transferase</keyword>
<keyword evidence="1 6" id="KW-0963">Cytoplasm</keyword>
<comment type="subcellular location">
    <subcellularLocation>
        <location evidence="6">Cytoplasm</location>
    </subcellularLocation>
</comment>
<protein>
    <recommendedName>
        <fullName evidence="6">Ribosomal RNA small subunit methyltransferase I</fullName>
        <ecNumber evidence="6">2.1.1.198</ecNumber>
    </recommendedName>
    <alternativeName>
        <fullName evidence="6">16S rRNA 2'-O-ribose C1402 methyltransferase</fullName>
    </alternativeName>
    <alternativeName>
        <fullName evidence="6">rRNA (cytidine-2'-O-)-methyltransferase RsmI</fullName>
    </alternativeName>
</protein>
<dbReference type="PANTHER" id="PTHR46111:SF1">
    <property type="entry name" value="RIBOSOMAL RNA SMALL SUBUNIT METHYLTRANSFERASE I"/>
    <property type="match status" value="1"/>
</dbReference>
<keyword evidence="2 6" id="KW-0698">rRNA processing</keyword>
<evidence type="ECO:0000259" key="7">
    <source>
        <dbReference type="Pfam" id="PF00590"/>
    </source>
</evidence>
<evidence type="ECO:0000313" key="8">
    <source>
        <dbReference type="EMBL" id="KGF46718.1"/>
    </source>
</evidence>
<dbReference type="InterPro" id="IPR008189">
    <property type="entry name" value="rRNA_ssu_MeTfrase_I"/>
</dbReference>
<accession>A0A096AHY1</accession>
<dbReference type="GO" id="GO:0005737">
    <property type="term" value="C:cytoplasm"/>
    <property type="evidence" value="ECO:0007669"/>
    <property type="project" value="UniProtKB-SubCell"/>
</dbReference>
<dbReference type="FunFam" id="3.30.950.10:FF:000002">
    <property type="entry name" value="Ribosomal RNA small subunit methyltransferase I"/>
    <property type="match status" value="1"/>
</dbReference>
<dbReference type="HAMAP" id="MF_01877">
    <property type="entry name" value="16SrRNA_methyltr_I"/>
    <property type="match status" value="1"/>
</dbReference>
<comment type="caution">
    <text evidence="8">The sequence shown here is derived from an EMBL/GenBank/DDBJ whole genome shotgun (WGS) entry which is preliminary data.</text>
</comment>
<dbReference type="PANTHER" id="PTHR46111">
    <property type="entry name" value="RIBOSOMAL RNA SMALL SUBUNIT METHYLTRANSFERASE I"/>
    <property type="match status" value="1"/>
</dbReference>
<dbReference type="InterPro" id="IPR014776">
    <property type="entry name" value="4pyrrole_Mease_sub2"/>
</dbReference>
<keyword evidence="5 6" id="KW-0949">S-adenosyl-L-methionine</keyword>
<dbReference type="InterPro" id="IPR014777">
    <property type="entry name" value="4pyrrole_Mease_sub1"/>
</dbReference>
<evidence type="ECO:0000313" key="9">
    <source>
        <dbReference type="Proteomes" id="UP000029628"/>
    </source>
</evidence>
<comment type="function">
    <text evidence="6">Catalyzes the 2'-O-methylation of the ribose of cytidine 1402 (C1402) in 16S rRNA.</text>
</comment>
<evidence type="ECO:0000256" key="1">
    <source>
        <dbReference type="ARBA" id="ARBA00022490"/>
    </source>
</evidence>
<dbReference type="AlphaFoldDB" id="A0A096AHY1"/>
<sequence>MERHRSGILYLVPTPIGNMEDMTYRAVRVLREVDMIAAEDTRHTGILLSYYDIHKPLISYHEHNKHEKGAYLLSLLQAGNSVAQVSDAGMPAISDPGADLVKKAIAVGISIVPLPGANAALTSLIASGLSTKQFTFFGFLPKRKSNRKEMLSRIRSQEGTLLFYEAPHRLRDVLLDMHEQLGNRPIVIAREVTKKFETMIRTDLSSLVADDSQIMYKGEFVVVVGGAETSLNTAAHDDTTEDIPYEEAVYSLIQSGIAKKEAIRIVAKKRHVSRRDVYNAVEAASGQGGF</sequence>
<dbReference type="Proteomes" id="UP000029628">
    <property type="component" value="Unassembled WGS sequence"/>
</dbReference>
<keyword evidence="3 6" id="KW-0489">Methyltransferase</keyword>
<dbReference type="CDD" id="cd11648">
    <property type="entry name" value="RsmI"/>
    <property type="match status" value="1"/>
</dbReference>
<dbReference type="Gene3D" id="3.40.1010.10">
    <property type="entry name" value="Cobalt-precorrin-4 Transmethylase, Domain 1"/>
    <property type="match status" value="1"/>
</dbReference>
<evidence type="ECO:0000256" key="3">
    <source>
        <dbReference type="ARBA" id="ARBA00022603"/>
    </source>
</evidence>
<evidence type="ECO:0000256" key="4">
    <source>
        <dbReference type="ARBA" id="ARBA00022679"/>
    </source>
</evidence>
<dbReference type="PROSITE" id="PS01296">
    <property type="entry name" value="RSMI"/>
    <property type="match status" value="1"/>
</dbReference>
<evidence type="ECO:0000256" key="2">
    <source>
        <dbReference type="ARBA" id="ARBA00022552"/>
    </source>
</evidence>
<dbReference type="InterPro" id="IPR018063">
    <property type="entry name" value="SAM_MeTrfase_RsmI_CS"/>
</dbReference>
<feature type="domain" description="Tetrapyrrole methylase" evidence="7">
    <location>
        <begin position="9"/>
        <end position="207"/>
    </location>
</feature>
<gene>
    <name evidence="6" type="primary">rsmI</name>
    <name evidence="8" type="ORF">HMPREF0872_07430</name>
</gene>
<dbReference type="Gene3D" id="3.30.950.10">
    <property type="entry name" value="Methyltransferase, Cobalt-precorrin-4 Transmethylase, Domain 2"/>
    <property type="match status" value="1"/>
</dbReference>
<organism evidence="8 9">
    <name type="scientific">Veillonella montpellierensis DNF00314</name>
    <dbReference type="NCBI Taxonomy" id="1401067"/>
    <lineage>
        <taxon>Bacteria</taxon>
        <taxon>Bacillati</taxon>
        <taxon>Bacillota</taxon>
        <taxon>Negativicutes</taxon>
        <taxon>Veillonellales</taxon>
        <taxon>Veillonellaceae</taxon>
        <taxon>Veillonella</taxon>
    </lineage>
</organism>
<evidence type="ECO:0000256" key="5">
    <source>
        <dbReference type="ARBA" id="ARBA00022691"/>
    </source>
</evidence>